<evidence type="ECO:0000313" key="2">
    <source>
        <dbReference type="Proteomes" id="UP000191672"/>
    </source>
</evidence>
<dbReference type="InterPro" id="IPR032675">
    <property type="entry name" value="LRR_dom_sf"/>
</dbReference>
<evidence type="ECO:0000313" key="1">
    <source>
        <dbReference type="EMBL" id="OQD84308.1"/>
    </source>
</evidence>
<organism evidence="1 2">
    <name type="scientific">Penicillium antarcticum</name>
    <dbReference type="NCBI Taxonomy" id="416450"/>
    <lineage>
        <taxon>Eukaryota</taxon>
        <taxon>Fungi</taxon>
        <taxon>Dikarya</taxon>
        <taxon>Ascomycota</taxon>
        <taxon>Pezizomycotina</taxon>
        <taxon>Eurotiomycetes</taxon>
        <taxon>Eurotiomycetidae</taxon>
        <taxon>Eurotiales</taxon>
        <taxon>Aspergillaceae</taxon>
        <taxon>Penicillium</taxon>
    </lineage>
</organism>
<dbReference type="STRING" id="416450.A0A1V6Q4X6"/>
<dbReference type="EMBL" id="MDYN01000013">
    <property type="protein sequence ID" value="OQD84308.1"/>
    <property type="molecule type" value="Genomic_DNA"/>
</dbReference>
<dbReference type="Proteomes" id="UP000191672">
    <property type="component" value="Unassembled WGS sequence"/>
</dbReference>
<dbReference type="Gene3D" id="3.80.10.10">
    <property type="entry name" value="Ribonuclease Inhibitor"/>
    <property type="match status" value="1"/>
</dbReference>
<dbReference type="OrthoDB" id="2522477at2759"/>
<dbReference type="SUPFAM" id="SSF52047">
    <property type="entry name" value="RNI-like"/>
    <property type="match status" value="1"/>
</dbReference>
<name>A0A1V6Q4X6_9EURO</name>
<protein>
    <recommendedName>
        <fullName evidence="3">F-box domain-containing protein</fullName>
    </recommendedName>
</protein>
<reference evidence="2" key="1">
    <citation type="journal article" date="2017" name="Nat. Microbiol.">
        <title>Global analysis of biosynthetic gene clusters reveals vast potential of secondary metabolite production in Penicillium species.</title>
        <authorList>
            <person name="Nielsen J.C."/>
            <person name="Grijseels S."/>
            <person name="Prigent S."/>
            <person name="Ji B."/>
            <person name="Dainat J."/>
            <person name="Nielsen K.F."/>
            <person name="Frisvad J.C."/>
            <person name="Workman M."/>
            <person name="Nielsen J."/>
        </authorList>
    </citation>
    <scope>NUCLEOTIDE SEQUENCE [LARGE SCALE GENOMIC DNA]</scope>
    <source>
        <strain evidence="2">IBT 31811</strain>
    </source>
</reference>
<accession>A0A1V6Q4X6</accession>
<proteinExistence type="predicted"/>
<keyword evidence="2" id="KW-1185">Reference proteome</keyword>
<comment type="caution">
    <text evidence="1">The sequence shown here is derived from an EMBL/GenBank/DDBJ whole genome shotgun (WGS) entry which is preliminary data.</text>
</comment>
<sequence length="333" mass="38202">MGRRPMIWTLSNELLVSVIEYSDGPSRAALARTCHALNLLTTPYLYESADIRHGKSNEFGQTVETKYAELVRYVTVTIDDWRTNISPCRVVPCLEKLKNLESLTLDGGYWMWDTDEENWDTLEGCLWDYLEKASLQQPLESRVSTNLRSLTLDRTERNGQASFIHYSHVFIIPQLHDLTLRGFMLEEEDGEFDQHFVRQTELQSLRIERSYVNFEAIAKILRAPRALKRLRICHSESLWHHELKNAEINESTVADFVAALLPHRDTLEEIQVSVTNDHEVYDNPANVPTINAPSFRKHAAKFPVLKRWFGCDTNTLTDYLGSGKIGSSGDDGE</sequence>
<dbReference type="AlphaFoldDB" id="A0A1V6Q4X6"/>
<evidence type="ECO:0008006" key="3">
    <source>
        <dbReference type="Google" id="ProtNLM"/>
    </source>
</evidence>
<gene>
    <name evidence="1" type="ORF">PENANT_c013G11438</name>
</gene>